<keyword evidence="5" id="KW-0812">Transmembrane</keyword>
<dbReference type="PANTHER" id="PTHR43531:SF5">
    <property type="entry name" value="METHYL-ACCEPTING CHEMOTAXIS PROTEIN III"/>
    <property type="match status" value="1"/>
</dbReference>
<keyword evidence="8 10" id="KW-0807">Transducer</keyword>
<dbReference type="PANTHER" id="PTHR43531">
    <property type="entry name" value="PROTEIN ICFG"/>
    <property type="match status" value="1"/>
</dbReference>
<dbReference type="InterPro" id="IPR003122">
    <property type="entry name" value="Tar_rcpt_lig-bd"/>
</dbReference>
<accession>A0A5J5FYA4</accession>
<proteinExistence type="inferred from homology"/>
<keyword evidence="2" id="KW-1003">Cell membrane</keyword>
<gene>
    <name evidence="13" type="ORF">FJU30_14340</name>
</gene>
<feature type="domain" description="Methyl-accepting transducer" evidence="12">
    <location>
        <begin position="273"/>
        <end position="502"/>
    </location>
</feature>
<dbReference type="GO" id="GO:0005886">
    <property type="term" value="C:plasma membrane"/>
    <property type="evidence" value="ECO:0007669"/>
    <property type="project" value="UniProtKB-SubCell"/>
</dbReference>
<feature type="compositionally biased region" description="Low complexity" evidence="11">
    <location>
        <begin position="531"/>
        <end position="541"/>
    </location>
</feature>
<dbReference type="InterPro" id="IPR004089">
    <property type="entry name" value="MCPsignal_dom"/>
</dbReference>
<dbReference type="PRINTS" id="PR00260">
    <property type="entry name" value="CHEMTRNSDUCR"/>
</dbReference>
<reference evidence="13 14" key="1">
    <citation type="submission" date="2019-09" db="EMBL/GenBank/DDBJ databases">
        <authorList>
            <person name="Li Y."/>
        </authorList>
    </citation>
    <scope>NUCLEOTIDE SEQUENCE [LARGE SCALE GENOMIC DNA]</scope>
    <source>
        <strain evidence="13 14">L3-3HA</strain>
    </source>
</reference>
<evidence type="ECO:0000313" key="14">
    <source>
        <dbReference type="Proteomes" id="UP000335415"/>
    </source>
</evidence>
<dbReference type="InterPro" id="IPR035440">
    <property type="entry name" value="4HB_MCP_dom_sf"/>
</dbReference>
<organism evidence="13 14">
    <name type="scientific">Affinibrenneria salicis</name>
    <dbReference type="NCBI Taxonomy" id="2590031"/>
    <lineage>
        <taxon>Bacteria</taxon>
        <taxon>Pseudomonadati</taxon>
        <taxon>Pseudomonadota</taxon>
        <taxon>Gammaproteobacteria</taxon>
        <taxon>Enterobacterales</taxon>
        <taxon>Pectobacteriaceae</taxon>
        <taxon>Affinibrenneria</taxon>
    </lineage>
</organism>
<comment type="caution">
    <text evidence="13">The sequence shown here is derived from an EMBL/GenBank/DDBJ whole genome shotgun (WGS) entry which is preliminary data.</text>
</comment>
<dbReference type="OrthoDB" id="6167817at2"/>
<dbReference type="AlphaFoldDB" id="A0A5J5FYA4"/>
<dbReference type="InterPro" id="IPR004090">
    <property type="entry name" value="Chemotax_Me-accpt_rcpt"/>
</dbReference>
<dbReference type="Proteomes" id="UP000335415">
    <property type="component" value="Unassembled WGS sequence"/>
</dbReference>
<keyword evidence="4" id="KW-0997">Cell inner membrane</keyword>
<evidence type="ECO:0000256" key="6">
    <source>
        <dbReference type="ARBA" id="ARBA00022989"/>
    </source>
</evidence>
<protein>
    <submittedName>
        <fullName evidence="13">Methyl-accepting chemotaxis protein</fullName>
    </submittedName>
</protein>
<dbReference type="CDD" id="cd11386">
    <property type="entry name" value="MCP_signal"/>
    <property type="match status" value="1"/>
</dbReference>
<feature type="region of interest" description="Disordered" evidence="11">
    <location>
        <begin position="523"/>
        <end position="556"/>
    </location>
</feature>
<comment type="similarity">
    <text evidence="9">Belongs to the methyl-accepting chemotaxis (MCP) protein family.</text>
</comment>
<dbReference type="FunFam" id="1.10.287.950:FF:000001">
    <property type="entry name" value="Methyl-accepting chemotaxis sensory transducer"/>
    <property type="match status" value="1"/>
</dbReference>
<dbReference type="Pfam" id="PF00015">
    <property type="entry name" value="MCPsignal"/>
    <property type="match status" value="1"/>
</dbReference>
<dbReference type="GO" id="GO:0007165">
    <property type="term" value="P:signal transduction"/>
    <property type="evidence" value="ECO:0007669"/>
    <property type="project" value="UniProtKB-KW"/>
</dbReference>
<dbReference type="SUPFAM" id="SSF47170">
    <property type="entry name" value="Aspartate receptor, ligand-binding domain"/>
    <property type="match status" value="1"/>
</dbReference>
<evidence type="ECO:0000256" key="9">
    <source>
        <dbReference type="ARBA" id="ARBA00029447"/>
    </source>
</evidence>
<sequence>MNFIRNIKIRTMMILILVLFSLLWGGVSTFALHSLNQLTSELALTNVQQNNGDIINGANGQYYRAVSALERAARAKQRDDAATAEMELKMVDDELKNLAAGLAEFKTTDHANIDNTTIDNIYNSSYRLYNDGILPLYEAVKANRIEDFIQKSGDTYRPLRRDFTSAINEYNGVIDKLKSEAQGRIDSWVNWCKNILIMALVIGLIIVLLTDRYLASFVIKPLELIKQHLQVLAVGNLHVRMVDISRNCVGQLIPFIQKMQNNWVTTVSEIRSSAEEIYRSSGEISSGNTDLSSRTEEQASALEQTAASMEQLSAVVKQNADNANQASVLAQNASKMANQGGDIVSDVVKTMGKITSSSQKIADIINVINSIAFQTNILALNAAVEAARAGEQGRGFAVVASEVRNLAQRSAQAAKEIEGLIDESVNNVKTGSSQVGLAGDAMENIVKAVTNVTDIMGEIASASNEQSKGITQVGQAVVEMDSVTQQNAALVEESTAASASLEEQARRLTEVVSVFRLSETTQKAKGNAPVKASHALPPAKAKAAEADSGNTNWETF</sequence>
<evidence type="ECO:0000256" key="4">
    <source>
        <dbReference type="ARBA" id="ARBA00022519"/>
    </source>
</evidence>
<keyword evidence="7" id="KW-0472">Membrane</keyword>
<dbReference type="EMBL" id="VYKJ01000007">
    <property type="protein sequence ID" value="KAA8998867.1"/>
    <property type="molecule type" value="Genomic_DNA"/>
</dbReference>
<evidence type="ECO:0000256" key="2">
    <source>
        <dbReference type="ARBA" id="ARBA00022475"/>
    </source>
</evidence>
<name>A0A5J5FYA4_9GAMM</name>
<dbReference type="GO" id="GO:0006935">
    <property type="term" value="P:chemotaxis"/>
    <property type="evidence" value="ECO:0007669"/>
    <property type="project" value="UniProtKB-KW"/>
</dbReference>
<evidence type="ECO:0000256" key="10">
    <source>
        <dbReference type="PROSITE-ProRule" id="PRU00284"/>
    </source>
</evidence>
<evidence type="ECO:0000256" key="3">
    <source>
        <dbReference type="ARBA" id="ARBA00022500"/>
    </source>
</evidence>
<dbReference type="Gene3D" id="1.10.287.950">
    <property type="entry name" value="Methyl-accepting chemotaxis protein"/>
    <property type="match status" value="1"/>
</dbReference>
<evidence type="ECO:0000256" key="1">
    <source>
        <dbReference type="ARBA" id="ARBA00004429"/>
    </source>
</evidence>
<keyword evidence="6" id="KW-1133">Transmembrane helix</keyword>
<dbReference type="PROSITE" id="PS50111">
    <property type="entry name" value="CHEMOTAXIS_TRANSDUC_2"/>
    <property type="match status" value="1"/>
</dbReference>
<evidence type="ECO:0000313" key="13">
    <source>
        <dbReference type="EMBL" id="KAA8998867.1"/>
    </source>
</evidence>
<dbReference type="SMART" id="SM00283">
    <property type="entry name" value="MA"/>
    <property type="match status" value="1"/>
</dbReference>
<dbReference type="Pfam" id="PF02203">
    <property type="entry name" value="TarH"/>
    <property type="match status" value="1"/>
</dbReference>
<evidence type="ECO:0000256" key="5">
    <source>
        <dbReference type="ARBA" id="ARBA00022692"/>
    </source>
</evidence>
<evidence type="ECO:0000256" key="8">
    <source>
        <dbReference type="ARBA" id="ARBA00023224"/>
    </source>
</evidence>
<dbReference type="Gene3D" id="1.20.120.30">
    <property type="entry name" value="Aspartate receptor, ligand-binding domain"/>
    <property type="match status" value="1"/>
</dbReference>
<dbReference type="RefSeq" id="WP_150435666.1">
    <property type="nucleotide sequence ID" value="NZ_VYKJ01000007.1"/>
</dbReference>
<keyword evidence="3" id="KW-0145">Chemotaxis</keyword>
<dbReference type="InterPro" id="IPR051310">
    <property type="entry name" value="MCP_chemotaxis"/>
</dbReference>
<evidence type="ECO:0000256" key="11">
    <source>
        <dbReference type="SAM" id="MobiDB-lite"/>
    </source>
</evidence>
<evidence type="ECO:0000259" key="12">
    <source>
        <dbReference type="PROSITE" id="PS50111"/>
    </source>
</evidence>
<dbReference type="SUPFAM" id="SSF58104">
    <property type="entry name" value="Methyl-accepting chemotaxis protein (MCP) signaling domain"/>
    <property type="match status" value="1"/>
</dbReference>
<evidence type="ECO:0000256" key="7">
    <source>
        <dbReference type="ARBA" id="ARBA00023136"/>
    </source>
</evidence>
<comment type="subcellular location">
    <subcellularLocation>
        <location evidence="1">Cell inner membrane</location>
        <topology evidence="1">Multi-pass membrane protein</topology>
    </subcellularLocation>
</comment>
<dbReference type="GO" id="GO:0004888">
    <property type="term" value="F:transmembrane signaling receptor activity"/>
    <property type="evidence" value="ECO:0007669"/>
    <property type="project" value="InterPro"/>
</dbReference>
<keyword evidence="14" id="KW-1185">Reference proteome</keyword>